<name>A0A3E3E040_9FIRM</name>
<dbReference type="RefSeq" id="WP_117446797.1">
    <property type="nucleotide sequence ID" value="NZ_JBFBOW010000001.1"/>
</dbReference>
<dbReference type="EMBL" id="QUSK01000021">
    <property type="protein sequence ID" value="RGD74853.1"/>
    <property type="molecule type" value="Genomic_DNA"/>
</dbReference>
<evidence type="ECO:0000313" key="2">
    <source>
        <dbReference type="EMBL" id="RGD74853.1"/>
    </source>
</evidence>
<gene>
    <name evidence="2" type="ORF">DXC78_09450</name>
</gene>
<proteinExistence type="predicted"/>
<accession>A0A3E3E040</accession>
<comment type="caution">
    <text evidence="2">The sequence shown here is derived from an EMBL/GenBank/DDBJ whole genome shotgun (WGS) entry which is preliminary data.</text>
</comment>
<dbReference type="AlphaFoldDB" id="A0A3E3E040"/>
<protein>
    <recommendedName>
        <fullName evidence="1">Winged helix-turn-helix domain-containing protein</fullName>
    </recommendedName>
</protein>
<organism evidence="2 3">
    <name type="scientific">Faecalicoccus pleomorphus</name>
    <dbReference type="NCBI Taxonomy" id="1323"/>
    <lineage>
        <taxon>Bacteria</taxon>
        <taxon>Bacillati</taxon>
        <taxon>Bacillota</taxon>
        <taxon>Erysipelotrichia</taxon>
        <taxon>Erysipelotrichales</taxon>
        <taxon>Erysipelotrichaceae</taxon>
        <taxon>Faecalicoccus</taxon>
    </lineage>
</organism>
<evidence type="ECO:0000259" key="1">
    <source>
        <dbReference type="Pfam" id="PF14090"/>
    </source>
</evidence>
<feature type="domain" description="Winged helix-turn-helix" evidence="1">
    <location>
        <begin position="2"/>
        <end position="67"/>
    </location>
</feature>
<evidence type="ECO:0000313" key="3">
    <source>
        <dbReference type="Proteomes" id="UP000260721"/>
    </source>
</evidence>
<dbReference type="InterPro" id="IPR055245">
    <property type="entry name" value="HTH_proteobacteria"/>
</dbReference>
<reference evidence="2 3" key="1">
    <citation type="submission" date="2018-08" db="EMBL/GenBank/DDBJ databases">
        <title>A genome reference for cultivated species of the human gut microbiota.</title>
        <authorList>
            <person name="Zou Y."/>
            <person name="Xue W."/>
            <person name="Luo G."/>
        </authorList>
    </citation>
    <scope>NUCLEOTIDE SEQUENCE [LARGE SCALE GENOMIC DNA]</scope>
    <source>
        <strain evidence="2 3">TF08-11</strain>
    </source>
</reference>
<dbReference type="Pfam" id="PF14090">
    <property type="entry name" value="HTH_39"/>
    <property type="match status" value="1"/>
</dbReference>
<sequence>MTQATKLLEYLKEHGAITEKQALSYLKIKRLSARIHDLRELGYEIETVYKTGENEYGKHRYVDKYRLKGEYK</sequence>
<dbReference type="Proteomes" id="UP000260721">
    <property type="component" value="Unassembled WGS sequence"/>
</dbReference>